<accession>A0A2A4I5B1</accession>
<dbReference type="AlphaFoldDB" id="A0A2A4I5B1"/>
<dbReference type="EMBL" id="NWVC01000018">
    <property type="protein sequence ID" value="PCG12962.1"/>
    <property type="molecule type" value="Genomic_DNA"/>
</dbReference>
<organism evidence="3 4">
    <name type="scientific">Sphingomonas adhaesiva</name>
    <dbReference type="NCBI Taxonomy" id="28212"/>
    <lineage>
        <taxon>Bacteria</taxon>
        <taxon>Pseudomonadati</taxon>
        <taxon>Pseudomonadota</taxon>
        <taxon>Alphaproteobacteria</taxon>
        <taxon>Sphingomonadales</taxon>
        <taxon>Sphingomonadaceae</taxon>
        <taxon>Sphingomonas</taxon>
    </lineage>
</organism>
<dbReference type="SUPFAM" id="SSF51126">
    <property type="entry name" value="Pectin lyase-like"/>
    <property type="match status" value="2"/>
</dbReference>
<feature type="signal peptide" evidence="1">
    <location>
        <begin position="1"/>
        <end position="19"/>
    </location>
</feature>
<feature type="chain" id="PRO_5012810951" evidence="1">
    <location>
        <begin position="20"/>
        <end position="419"/>
    </location>
</feature>
<dbReference type="InterPro" id="IPR039448">
    <property type="entry name" value="Beta_helix"/>
</dbReference>
<evidence type="ECO:0000256" key="1">
    <source>
        <dbReference type="SAM" id="SignalP"/>
    </source>
</evidence>
<evidence type="ECO:0000313" key="4">
    <source>
        <dbReference type="Proteomes" id="UP000218323"/>
    </source>
</evidence>
<dbReference type="Gene3D" id="2.160.20.10">
    <property type="entry name" value="Single-stranded right-handed beta-helix, Pectin lyase-like"/>
    <property type="match status" value="1"/>
</dbReference>
<keyword evidence="4" id="KW-1185">Reference proteome</keyword>
<dbReference type="Proteomes" id="UP000218323">
    <property type="component" value="Unassembled WGS sequence"/>
</dbReference>
<comment type="caution">
    <text evidence="3">The sequence shown here is derived from an EMBL/GenBank/DDBJ whole genome shotgun (WGS) entry which is preliminary data.</text>
</comment>
<name>A0A2A4I5B1_9SPHN</name>
<evidence type="ECO:0000259" key="2">
    <source>
        <dbReference type="Pfam" id="PF13229"/>
    </source>
</evidence>
<evidence type="ECO:0000313" key="3">
    <source>
        <dbReference type="EMBL" id="PCG12962.1"/>
    </source>
</evidence>
<dbReference type="InterPro" id="IPR006626">
    <property type="entry name" value="PbH1"/>
</dbReference>
<gene>
    <name evidence="3" type="ORF">COA07_17170</name>
</gene>
<dbReference type="InterPro" id="IPR011050">
    <property type="entry name" value="Pectin_lyase_fold/virulence"/>
</dbReference>
<protein>
    <submittedName>
        <fullName evidence="3">Right-handed parallel beta-helix repeat-containing protein</fullName>
    </submittedName>
</protein>
<dbReference type="InterPro" id="IPR012334">
    <property type="entry name" value="Pectin_lyas_fold"/>
</dbReference>
<dbReference type="SMART" id="SM00710">
    <property type="entry name" value="PbH1"/>
    <property type="match status" value="6"/>
</dbReference>
<dbReference type="RefSeq" id="WP_066711404.1">
    <property type="nucleotide sequence ID" value="NZ_NWVC01000018.1"/>
</dbReference>
<sequence>MKRRIFLGSALLCAGTGYAVVLGECDAGAAEESGVRVSTFGADGAALQRAIDTGLAEIVVDTTIVVFQDIRLRSRQTVRFDGGRIVVARDASIRQAVLDARGTNGVTLLNPVIEASQRSDGVVAIQLFDSASARISGGRLTRSRLTIESHDARIDRDIEISNLQLDMQGYRSTAVYLSGVRGVILRDVVCSGAQEGVGVYNNARAIRLLGVVSRGHLQDGFVVIAGQDIQYKNCRAYGNGQSGFTTQRQRSGEDVRFISWTDCRSSNNGYDGFDIRGATDAPWNVDTGFVLHNCRAWENKATGFYVVQAEGTMIHECMAVRNRRQNLFIDHSDRVVVDRFTAVSGAVDVASGPNKAGILVYSSRDVHISSAVSGNGEGRTQEFGLSFTGSSTGGHVVGSDFSDNVRSPVVPVGNELLAR</sequence>
<keyword evidence="1" id="KW-0732">Signal</keyword>
<feature type="domain" description="Right handed beta helix" evidence="2">
    <location>
        <begin position="223"/>
        <end position="399"/>
    </location>
</feature>
<reference evidence="3 4" key="1">
    <citation type="submission" date="2017-09" db="EMBL/GenBank/DDBJ databases">
        <title>Sphingomonas adhaesiva DSM 7418, whole genome shotgun sequence.</title>
        <authorList>
            <person name="Feng G."/>
            <person name="Zhu H."/>
        </authorList>
    </citation>
    <scope>NUCLEOTIDE SEQUENCE [LARGE SCALE GENOMIC DNA]</scope>
    <source>
        <strain evidence="3 4">DSM 7418</strain>
    </source>
</reference>
<proteinExistence type="predicted"/>
<dbReference type="Pfam" id="PF13229">
    <property type="entry name" value="Beta_helix"/>
    <property type="match status" value="1"/>
</dbReference>